<dbReference type="Proteomes" id="UP000279562">
    <property type="component" value="Unassembled WGS sequence"/>
</dbReference>
<dbReference type="AlphaFoldDB" id="A0A3P2ACE6"/>
<proteinExistence type="predicted"/>
<evidence type="ECO:0000313" key="1">
    <source>
        <dbReference type="EMBL" id="RRD93101.1"/>
    </source>
</evidence>
<evidence type="ECO:0008006" key="3">
    <source>
        <dbReference type="Google" id="ProtNLM"/>
    </source>
</evidence>
<gene>
    <name evidence="1" type="ORF">EII33_01485</name>
</gene>
<reference evidence="1 2" key="1">
    <citation type="submission" date="2018-11" db="EMBL/GenBank/DDBJ databases">
        <title>Genomes From Bacteria Associated with the Canine Oral Cavity: a Test Case for Automated Genome-Based Taxonomic Assignment.</title>
        <authorList>
            <person name="Coil D.A."/>
            <person name="Jospin G."/>
            <person name="Darling A.E."/>
            <person name="Wallis C."/>
            <person name="Davis I.J."/>
            <person name="Harris S."/>
            <person name="Eisen J.A."/>
            <person name="Holcombe L.J."/>
            <person name="O'Flynn C."/>
        </authorList>
    </citation>
    <scope>NUCLEOTIDE SEQUENCE [LARGE SCALE GENOMIC DNA]</scope>
    <source>
        <strain evidence="1 2">OH1047_COT-310</strain>
    </source>
</reference>
<sequence>MRNNEVESKKKKIPNETLLPEVGRLIREGRTVTITVRGNSMNPFLVDGRDRITLGGFEPEALQPGVAVLARDTAGRIFFHRIVFRTGDTLTMQGDGNPEQTEESSVDQVMGVLVEAIRKGKRYPAAGKVWKCYSYCWMRLKPLRKLLLALFRRICRHNPSNQPE</sequence>
<dbReference type="CDD" id="cd06462">
    <property type="entry name" value="Peptidase_S24_S26"/>
    <property type="match status" value="1"/>
</dbReference>
<organism evidence="1 2">
    <name type="scientific">Prevotella heparinolytica</name>
    <dbReference type="NCBI Taxonomy" id="28113"/>
    <lineage>
        <taxon>Bacteria</taxon>
        <taxon>Pseudomonadati</taxon>
        <taxon>Bacteroidota</taxon>
        <taxon>Bacteroidia</taxon>
        <taxon>Bacteroidales</taxon>
        <taxon>Bacteroidaceae</taxon>
        <taxon>Bacteroides</taxon>
    </lineage>
</organism>
<accession>A0A3P2ACE6</accession>
<evidence type="ECO:0000313" key="2">
    <source>
        <dbReference type="Proteomes" id="UP000279562"/>
    </source>
</evidence>
<dbReference type="RefSeq" id="WP_125238217.1">
    <property type="nucleotide sequence ID" value="NZ_JBGYSF010000028.1"/>
</dbReference>
<comment type="caution">
    <text evidence="1">The sequence shown here is derived from an EMBL/GenBank/DDBJ whole genome shotgun (WGS) entry which is preliminary data.</text>
</comment>
<protein>
    <recommendedName>
        <fullName evidence="3">Peptidase S24/S26A/S26B/S26C domain-containing protein</fullName>
    </recommendedName>
</protein>
<keyword evidence="2" id="KW-1185">Reference proteome</keyword>
<name>A0A3P2ACE6_9BACE</name>
<dbReference type="EMBL" id="RQYF01000003">
    <property type="protein sequence ID" value="RRD93101.1"/>
    <property type="molecule type" value="Genomic_DNA"/>
</dbReference>